<proteinExistence type="predicted"/>
<evidence type="ECO:0000256" key="1">
    <source>
        <dbReference type="SAM" id="MobiDB-lite"/>
    </source>
</evidence>
<name>A0ABQ3Y4E4_9ACTN</name>
<keyword evidence="3" id="KW-1185">Reference proteome</keyword>
<dbReference type="Proteomes" id="UP000609879">
    <property type="component" value="Unassembled WGS sequence"/>
</dbReference>
<evidence type="ECO:0000313" key="3">
    <source>
        <dbReference type="Proteomes" id="UP000609879"/>
    </source>
</evidence>
<sequence length="75" mass="8032">MVPAEKRRAWSLRKSAGRGSPRKSAGRGFPRKSAECDPPRKSDAGRGRQDSSVRFWSAVTLACTRADASAAAAEV</sequence>
<evidence type="ECO:0000313" key="2">
    <source>
        <dbReference type="EMBL" id="GID74860.1"/>
    </source>
</evidence>
<comment type="caution">
    <text evidence="2">The sequence shown here is derived from an EMBL/GenBank/DDBJ whole genome shotgun (WGS) entry which is preliminary data.</text>
</comment>
<feature type="compositionally biased region" description="Basic and acidic residues" evidence="1">
    <location>
        <begin position="32"/>
        <end position="51"/>
    </location>
</feature>
<reference evidence="2 3" key="1">
    <citation type="submission" date="2021-01" db="EMBL/GenBank/DDBJ databases">
        <title>Whole genome shotgun sequence of Actinoplanes deccanensis NBRC 13994.</title>
        <authorList>
            <person name="Komaki H."/>
            <person name="Tamura T."/>
        </authorList>
    </citation>
    <scope>NUCLEOTIDE SEQUENCE [LARGE SCALE GENOMIC DNA]</scope>
    <source>
        <strain evidence="2 3">NBRC 13994</strain>
    </source>
</reference>
<gene>
    <name evidence="2" type="ORF">Ade02nite_35010</name>
</gene>
<dbReference type="EMBL" id="BOMI01000066">
    <property type="protein sequence ID" value="GID74860.1"/>
    <property type="molecule type" value="Genomic_DNA"/>
</dbReference>
<feature type="region of interest" description="Disordered" evidence="1">
    <location>
        <begin position="1"/>
        <end position="51"/>
    </location>
</feature>
<accession>A0ABQ3Y4E4</accession>
<organism evidence="2 3">
    <name type="scientific">Paractinoplanes deccanensis</name>
    <dbReference type="NCBI Taxonomy" id="113561"/>
    <lineage>
        <taxon>Bacteria</taxon>
        <taxon>Bacillati</taxon>
        <taxon>Actinomycetota</taxon>
        <taxon>Actinomycetes</taxon>
        <taxon>Micromonosporales</taxon>
        <taxon>Micromonosporaceae</taxon>
        <taxon>Paractinoplanes</taxon>
    </lineage>
</organism>
<protein>
    <submittedName>
        <fullName evidence="2">Uncharacterized protein</fullName>
    </submittedName>
</protein>